<reference evidence="1" key="1">
    <citation type="submission" date="2020-05" db="EMBL/GenBank/DDBJ databases">
        <authorList>
            <person name="Chiriac C."/>
            <person name="Salcher M."/>
            <person name="Ghai R."/>
            <person name="Kavagutti S V."/>
        </authorList>
    </citation>
    <scope>NUCLEOTIDE SEQUENCE</scope>
</reference>
<evidence type="ECO:0000313" key="1">
    <source>
        <dbReference type="EMBL" id="CAB4594232.1"/>
    </source>
</evidence>
<gene>
    <name evidence="1" type="ORF">UFOPK1722_01795</name>
</gene>
<organism evidence="1">
    <name type="scientific">freshwater metagenome</name>
    <dbReference type="NCBI Taxonomy" id="449393"/>
    <lineage>
        <taxon>unclassified sequences</taxon>
        <taxon>metagenomes</taxon>
        <taxon>ecological metagenomes</taxon>
    </lineage>
</organism>
<protein>
    <submittedName>
        <fullName evidence="1">Unannotated protein</fullName>
    </submittedName>
</protein>
<proteinExistence type="predicted"/>
<name>A0A6J6FYU9_9ZZZZ</name>
<sequence>MNVDTGSNVTTPVAVSNVYTPSAVVTLEAEQLVVVNGDVADVGHKRTLDATTVAPEPAVSLPAGVYAWFVSNAPVCASATAVGGGTTLGVIVADAVPEPSETWYLTAVACPAKAVVHGGLMAGVFEPLHGVKVTTPEAFTAYFPWPSTTKPDDAEPNVQFGATSVAEHNFTVEIDSVRPVPGASFARTSMDCVAPWTPVDVSFDALTDNEKRPFTTAFVPTATVATFDLATPADAAVVPADVPAAPETTVALATTFGADDGNATLYAPGRR</sequence>
<dbReference type="AlphaFoldDB" id="A0A6J6FYU9"/>
<dbReference type="EMBL" id="CAEZTS010000214">
    <property type="protein sequence ID" value="CAB4594232.1"/>
    <property type="molecule type" value="Genomic_DNA"/>
</dbReference>
<accession>A0A6J6FYU9</accession>